<feature type="transmembrane region" description="Helical" evidence="6">
    <location>
        <begin position="163"/>
        <end position="186"/>
    </location>
</feature>
<dbReference type="GO" id="GO:0016020">
    <property type="term" value="C:membrane"/>
    <property type="evidence" value="ECO:0007669"/>
    <property type="project" value="UniProtKB-SubCell"/>
</dbReference>
<evidence type="ECO:0000313" key="8">
    <source>
        <dbReference type="EMBL" id="MPC31564.1"/>
    </source>
</evidence>
<dbReference type="Pfam" id="PF02544">
    <property type="entry name" value="Steroid_dh"/>
    <property type="match status" value="1"/>
</dbReference>
<feature type="domain" description="3-oxo-5-alpha-steroid 4-dehydrogenase C-terminal" evidence="7">
    <location>
        <begin position="106"/>
        <end position="196"/>
    </location>
</feature>
<comment type="caution">
    <text evidence="8">The sequence shown here is derived from an EMBL/GenBank/DDBJ whole genome shotgun (WGS) entry which is preliminary data.</text>
</comment>
<feature type="repeat" description="TPR" evidence="5">
    <location>
        <begin position="238"/>
        <end position="271"/>
    </location>
</feature>
<dbReference type="Proteomes" id="UP000324222">
    <property type="component" value="Unassembled WGS sequence"/>
</dbReference>
<protein>
    <submittedName>
        <fullName evidence="8">Tetratricopeptide repeat protein 33</fullName>
    </submittedName>
</protein>
<evidence type="ECO:0000313" key="9">
    <source>
        <dbReference type="Proteomes" id="UP000324222"/>
    </source>
</evidence>
<organism evidence="8 9">
    <name type="scientific">Portunus trituberculatus</name>
    <name type="common">Swimming crab</name>
    <name type="synonym">Neptunus trituberculatus</name>
    <dbReference type="NCBI Taxonomy" id="210409"/>
    <lineage>
        <taxon>Eukaryota</taxon>
        <taxon>Metazoa</taxon>
        <taxon>Ecdysozoa</taxon>
        <taxon>Arthropoda</taxon>
        <taxon>Crustacea</taxon>
        <taxon>Multicrustacea</taxon>
        <taxon>Malacostraca</taxon>
        <taxon>Eumalacostraca</taxon>
        <taxon>Eucarida</taxon>
        <taxon>Decapoda</taxon>
        <taxon>Pleocyemata</taxon>
        <taxon>Brachyura</taxon>
        <taxon>Eubrachyura</taxon>
        <taxon>Portunoidea</taxon>
        <taxon>Portunidae</taxon>
        <taxon>Portuninae</taxon>
        <taxon>Portunus</taxon>
    </lineage>
</organism>
<dbReference type="InterPro" id="IPR019734">
    <property type="entry name" value="TPR_rpt"/>
</dbReference>
<dbReference type="PROSITE" id="PS50244">
    <property type="entry name" value="S5A_REDUCTASE"/>
    <property type="match status" value="1"/>
</dbReference>
<dbReference type="GO" id="GO:0006629">
    <property type="term" value="P:lipid metabolic process"/>
    <property type="evidence" value="ECO:0007669"/>
    <property type="project" value="InterPro"/>
</dbReference>
<gene>
    <name evidence="8" type="primary">ttc33</name>
    <name evidence="8" type="ORF">E2C01_024858</name>
</gene>
<dbReference type="PANTHER" id="PTHR15544:SF0">
    <property type="entry name" value="TETRATRICOPEPTIDE REPEAT PROTEIN 33"/>
    <property type="match status" value="1"/>
</dbReference>
<dbReference type="AlphaFoldDB" id="A0A5B7EGB0"/>
<feature type="transmembrane region" description="Helical" evidence="6">
    <location>
        <begin position="95"/>
        <end position="118"/>
    </location>
</feature>
<evidence type="ECO:0000256" key="5">
    <source>
        <dbReference type="PROSITE-ProRule" id="PRU00339"/>
    </source>
</evidence>
<dbReference type="InterPro" id="IPR001104">
    <property type="entry name" value="3-oxo-5_a-steroid_4-DH_C"/>
</dbReference>
<dbReference type="Gene3D" id="1.25.40.10">
    <property type="entry name" value="Tetratricopeptide repeat domain"/>
    <property type="match status" value="1"/>
</dbReference>
<keyword evidence="2 6" id="KW-0812">Transmembrane</keyword>
<dbReference type="InterPro" id="IPR052658">
    <property type="entry name" value="TPR-containing"/>
</dbReference>
<sequence>MKVQPETLIEAYVYPLFMVTSDRELISAMCWGSIGLVVASLILQDSSPSSRSTSSRFLIPGRVARFLQDCPAFFIPMVLVARGKQKAYDSVVNQLCLGMFIMHFFQSFFTAGFVLFLYGMKINIGADSILRKSEMQSQLQLPKGGWFEKISCPDYFGEIVEMWGYALASLAPPALVLASTTTLLLARRARQSHQREQWEPSRILPTVCLPRQRDMAVGEVLPALNAAEAAVKLCPNWWVGLQTLGRAQLGLGEVDLAVKTFSRAVHIRPDQQELWREDLQWAVGLLKKYQEMNAEREKQIAAAKESGTEVPELPVPPVEGSIRERSIQMYQIQKQREAAEAGNPTVMERGKTIDPSKVVRMRVT</sequence>
<evidence type="ECO:0000256" key="3">
    <source>
        <dbReference type="ARBA" id="ARBA00022989"/>
    </source>
</evidence>
<dbReference type="SUPFAM" id="SSF48452">
    <property type="entry name" value="TPR-like"/>
    <property type="match status" value="1"/>
</dbReference>
<proteinExistence type="predicted"/>
<reference evidence="8 9" key="1">
    <citation type="submission" date="2019-05" db="EMBL/GenBank/DDBJ databases">
        <title>Another draft genome of Portunus trituberculatus and its Hox gene families provides insights of decapod evolution.</title>
        <authorList>
            <person name="Jeong J.-H."/>
            <person name="Song I."/>
            <person name="Kim S."/>
            <person name="Choi T."/>
            <person name="Kim D."/>
            <person name="Ryu S."/>
            <person name="Kim W."/>
        </authorList>
    </citation>
    <scope>NUCLEOTIDE SEQUENCE [LARGE SCALE GENOMIC DNA]</scope>
    <source>
        <tissue evidence="8">Muscle</tissue>
    </source>
</reference>
<name>A0A5B7EGB0_PORTR</name>
<dbReference type="PANTHER" id="PTHR15544">
    <property type="entry name" value="OSMOSIS RESPONSIVE FACTOR"/>
    <property type="match status" value="1"/>
</dbReference>
<evidence type="ECO:0000256" key="1">
    <source>
        <dbReference type="ARBA" id="ARBA00004141"/>
    </source>
</evidence>
<accession>A0A5B7EGB0</accession>
<dbReference type="PROSITE" id="PS50005">
    <property type="entry name" value="TPR"/>
    <property type="match status" value="1"/>
</dbReference>
<dbReference type="OrthoDB" id="5788137at2759"/>
<keyword evidence="5" id="KW-0802">TPR repeat</keyword>
<keyword evidence="4 6" id="KW-0472">Membrane</keyword>
<evidence type="ECO:0000256" key="4">
    <source>
        <dbReference type="ARBA" id="ARBA00023136"/>
    </source>
</evidence>
<evidence type="ECO:0000256" key="6">
    <source>
        <dbReference type="SAM" id="Phobius"/>
    </source>
</evidence>
<dbReference type="InterPro" id="IPR011990">
    <property type="entry name" value="TPR-like_helical_dom_sf"/>
</dbReference>
<evidence type="ECO:0000256" key="2">
    <source>
        <dbReference type="ARBA" id="ARBA00022692"/>
    </source>
</evidence>
<dbReference type="EMBL" id="VSRR010002461">
    <property type="protein sequence ID" value="MPC31564.1"/>
    <property type="molecule type" value="Genomic_DNA"/>
</dbReference>
<dbReference type="GO" id="GO:0016627">
    <property type="term" value="F:oxidoreductase activity, acting on the CH-CH group of donors"/>
    <property type="evidence" value="ECO:0007669"/>
    <property type="project" value="InterPro"/>
</dbReference>
<comment type="subcellular location">
    <subcellularLocation>
        <location evidence="1">Membrane</location>
        <topology evidence="1">Multi-pass membrane protein</topology>
    </subcellularLocation>
</comment>
<evidence type="ECO:0000259" key="7">
    <source>
        <dbReference type="Pfam" id="PF02544"/>
    </source>
</evidence>
<keyword evidence="3 6" id="KW-1133">Transmembrane helix</keyword>
<keyword evidence="9" id="KW-1185">Reference proteome</keyword>